<dbReference type="CDD" id="cd02947">
    <property type="entry name" value="TRX_family"/>
    <property type="match status" value="1"/>
</dbReference>
<dbReference type="SUPFAM" id="SSF52833">
    <property type="entry name" value="Thioredoxin-like"/>
    <property type="match status" value="1"/>
</dbReference>
<dbReference type="EMBL" id="LFBV01000007">
    <property type="protein sequence ID" value="OKH92347.1"/>
    <property type="molecule type" value="Genomic_DNA"/>
</dbReference>
<dbReference type="Gene3D" id="3.40.30.10">
    <property type="entry name" value="Glutaredoxin"/>
    <property type="match status" value="1"/>
</dbReference>
<name>A0A1Q4V3B8_9ACTN</name>
<evidence type="ECO:0008006" key="4">
    <source>
        <dbReference type="Google" id="ProtNLM"/>
    </source>
</evidence>
<keyword evidence="3" id="KW-1185">Reference proteome</keyword>
<gene>
    <name evidence="2" type="ORF">AB852_25915</name>
</gene>
<reference evidence="2 3" key="1">
    <citation type="submission" date="2015-06" db="EMBL/GenBank/DDBJ databases">
        <title>Cloning and characterization of the uncialamcin biosynthetic gene cluster.</title>
        <authorList>
            <person name="Yan X."/>
            <person name="Huang T."/>
            <person name="Ge H."/>
            <person name="Shen B."/>
        </authorList>
    </citation>
    <scope>NUCLEOTIDE SEQUENCE [LARGE SCALE GENOMIC DNA]</scope>
    <source>
        <strain evidence="2 3">DCA2648</strain>
    </source>
</reference>
<dbReference type="AlphaFoldDB" id="A0A1Q4V3B8"/>
<accession>A0A1Q4V3B8</accession>
<sequence length="64" mass="6720">MISPRRHRPGRPSADVGGQNPVTPPAYGVTSLPTLLLFKDGAVVATRIGAVSPGPLQEFLDLNL</sequence>
<evidence type="ECO:0000313" key="2">
    <source>
        <dbReference type="EMBL" id="OKH92347.1"/>
    </source>
</evidence>
<organism evidence="2 3">
    <name type="scientific">Streptomyces uncialis</name>
    <dbReference type="NCBI Taxonomy" id="1048205"/>
    <lineage>
        <taxon>Bacteria</taxon>
        <taxon>Bacillati</taxon>
        <taxon>Actinomycetota</taxon>
        <taxon>Actinomycetes</taxon>
        <taxon>Kitasatosporales</taxon>
        <taxon>Streptomycetaceae</taxon>
        <taxon>Streptomyces</taxon>
    </lineage>
</organism>
<comment type="caution">
    <text evidence="2">The sequence shown here is derived from an EMBL/GenBank/DDBJ whole genome shotgun (WGS) entry which is preliminary data.</text>
</comment>
<dbReference type="STRING" id="1048205.AB852_25915"/>
<dbReference type="InterPro" id="IPR036249">
    <property type="entry name" value="Thioredoxin-like_sf"/>
</dbReference>
<feature type="region of interest" description="Disordered" evidence="1">
    <location>
        <begin position="1"/>
        <end position="25"/>
    </location>
</feature>
<protein>
    <recommendedName>
        <fullName evidence="4">Thioredoxin domain-containing protein</fullName>
    </recommendedName>
</protein>
<evidence type="ECO:0000313" key="3">
    <source>
        <dbReference type="Proteomes" id="UP000186455"/>
    </source>
</evidence>
<proteinExistence type="predicted"/>
<evidence type="ECO:0000256" key="1">
    <source>
        <dbReference type="SAM" id="MobiDB-lite"/>
    </source>
</evidence>
<feature type="compositionally biased region" description="Basic residues" evidence="1">
    <location>
        <begin position="1"/>
        <end position="10"/>
    </location>
</feature>
<dbReference type="Proteomes" id="UP000186455">
    <property type="component" value="Unassembled WGS sequence"/>
</dbReference>